<feature type="transmembrane region" description="Helical" evidence="1">
    <location>
        <begin position="33"/>
        <end position="60"/>
    </location>
</feature>
<keyword evidence="1" id="KW-1133">Transmembrane helix</keyword>
<evidence type="ECO:0000313" key="3">
    <source>
        <dbReference type="EMBL" id="MBW8191074.1"/>
    </source>
</evidence>
<sequence length="69" mass="7887">MKTYQHQLYRDPVQGKLAGVIAGFANHWGLSRFWLRIISLVLLFSMPMVMIPGYLLAAVLMPSPQPRCR</sequence>
<keyword evidence="4" id="KW-1185">Reference proteome</keyword>
<evidence type="ECO:0000313" key="4">
    <source>
        <dbReference type="Proteomes" id="UP001166251"/>
    </source>
</evidence>
<dbReference type="EMBL" id="JAHZSS010000008">
    <property type="protein sequence ID" value="MBW8191074.1"/>
    <property type="molecule type" value="Genomic_DNA"/>
</dbReference>
<dbReference type="Pfam" id="PF04024">
    <property type="entry name" value="PspC"/>
    <property type="match status" value="1"/>
</dbReference>
<accession>A0ABS7EFF0</accession>
<protein>
    <submittedName>
        <fullName evidence="3">PspC domain-containing protein</fullName>
    </submittedName>
</protein>
<evidence type="ECO:0000256" key="1">
    <source>
        <dbReference type="SAM" id="Phobius"/>
    </source>
</evidence>
<dbReference type="InterPro" id="IPR007168">
    <property type="entry name" value="Phageshock_PspC_N"/>
</dbReference>
<keyword evidence="1" id="KW-0812">Transmembrane</keyword>
<feature type="domain" description="Phage shock protein PspC N-terminal" evidence="2">
    <location>
        <begin position="7"/>
        <end position="63"/>
    </location>
</feature>
<comment type="caution">
    <text evidence="3">The sequence shown here is derived from an EMBL/GenBank/DDBJ whole genome shotgun (WGS) entry which is preliminary data.</text>
</comment>
<dbReference type="Proteomes" id="UP001166251">
    <property type="component" value="Unassembled WGS sequence"/>
</dbReference>
<proteinExistence type="predicted"/>
<dbReference type="RefSeq" id="WP_220103757.1">
    <property type="nucleotide sequence ID" value="NZ_JAHZSS010000008.1"/>
</dbReference>
<evidence type="ECO:0000259" key="2">
    <source>
        <dbReference type="Pfam" id="PF04024"/>
    </source>
</evidence>
<reference evidence="3" key="1">
    <citation type="submission" date="2021-07" db="EMBL/GenBank/DDBJ databases">
        <title>Neiella marina sp. nov., isolated from the intestinal content of sea cucumber Apostichopus japonicus.</title>
        <authorList>
            <person name="Bai X."/>
        </authorList>
    </citation>
    <scope>NUCLEOTIDE SEQUENCE</scope>
    <source>
        <strain evidence="3">126</strain>
    </source>
</reference>
<keyword evidence="1" id="KW-0472">Membrane</keyword>
<name>A0ABS7EFF0_9GAMM</name>
<gene>
    <name evidence="3" type="ORF">K0504_08515</name>
</gene>
<organism evidence="3 4">
    <name type="scientific">Neiella holothuriorum</name>
    <dbReference type="NCBI Taxonomy" id="2870530"/>
    <lineage>
        <taxon>Bacteria</taxon>
        <taxon>Pseudomonadati</taxon>
        <taxon>Pseudomonadota</taxon>
        <taxon>Gammaproteobacteria</taxon>
        <taxon>Alteromonadales</taxon>
        <taxon>Echinimonadaceae</taxon>
        <taxon>Neiella</taxon>
    </lineage>
</organism>